<accession>A0A1D1VUE0</accession>
<gene>
    <name evidence="1" type="primary">RvY_12794-1</name>
    <name evidence="1" type="synonym">RvY_12794.1</name>
    <name evidence="1" type="ORF">RvY_12794</name>
</gene>
<evidence type="ECO:0000313" key="1">
    <source>
        <dbReference type="EMBL" id="GAV02199.1"/>
    </source>
</evidence>
<keyword evidence="2" id="KW-1185">Reference proteome</keyword>
<organism evidence="1 2">
    <name type="scientific">Ramazzottius varieornatus</name>
    <name type="common">Water bear</name>
    <name type="synonym">Tardigrade</name>
    <dbReference type="NCBI Taxonomy" id="947166"/>
    <lineage>
        <taxon>Eukaryota</taxon>
        <taxon>Metazoa</taxon>
        <taxon>Ecdysozoa</taxon>
        <taxon>Tardigrada</taxon>
        <taxon>Eutardigrada</taxon>
        <taxon>Parachela</taxon>
        <taxon>Hypsibioidea</taxon>
        <taxon>Ramazzottiidae</taxon>
        <taxon>Ramazzottius</taxon>
    </lineage>
</organism>
<name>A0A1D1VUE0_RAMVA</name>
<protein>
    <submittedName>
        <fullName evidence="1">Uncharacterized protein</fullName>
    </submittedName>
</protein>
<evidence type="ECO:0000313" key="2">
    <source>
        <dbReference type="Proteomes" id="UP000186922"/>
    </source>
</evidence>
<dbReference type="Proteomes" id="UP000186922">
    <property type="component" value="Unassembled WGS sequence"/>
</dbReference>
<sequence length="135" mass="15394">MQKQSHITLFNLSAGGEYRVAMFAFEGVLKFGQTSGGKHFVHLVCHAVQPHFGRQGSVHSTTIFLQNLGVQKQADKDLLRQDERTVYDLPSRTSHVTDSIRSATVRATEKRRKLHTDDLYRYPWYKFALISSLAD</sequence>
<proteinExistence type="predicted"/>
<reference evidence="1 2" key="1">
    <citation type="journal article" date="2016" name="Nat. Commun.">
        <title>Extremotolerant tardigrade genome and improved radiotolerance of human cultured cells by tardigrade-unique protein.</title>
        <authorList>
            <person name="Hashimoto T."/>
            <person name="Horikawa D.D."/>
            <person name="Saito Y."/>
            <person name="Kuwahara H."/>
            <person name="Kozuka-Hata H."/>
            <person name="Shin-I T."/>
            <person name="Minakuchi Y."/>
            <person name="Ohishi K."/>
            <person name="Motoyama A."/>
            <person name="Aizu T."/>
            <person name="Enomoto A."/>
            <person name="Kondo K."/>
            <person name="Tanaka S."/>
            <person name="Hara Y."/>
            <person name="Koshikawa S."/>
            <person name="Sagara H."/>
            <person name="Miura T."/>
            <person name="Yokobori S."/>
            <person name="Miyagawa K."/>
            <person name="Suzuki Y."/>
            <person name="Kubo T."/>
            <person name="Oyama M."/>
            <person name="Kohara Y."/>
            <person name="Fujiyama A."/>
            <person name="Arakawa K."/>
            <person name="Katayama T."/>
            <person name="Toyoda A."/>
            <person name="Kunieda T."/>
        </authorList>
    </citation>
    <scope>NUCLEOTIDE SEQUENCE [LARGE SCALE GENOMIC DNA]</scope>
    <source>
        <strain evidence="1 2">YOKOZUNA-1</strain>
    </source>
</reference>
<dbReference type="AlphaFoldDB" id="A0A1D1VUE0"/>
<dbReference type="EMBL" id="BDGG01000008">
    <property type="protein sequence ID" value="GAV02199.1"/>
    <property type="molecule type" value="Genomic_DNA"/>
</dbReference>
<comment type="caution">
    <text evidence="1">The sequence shown here is derived from an EMBL/GenBank/DDBJ whole genome shotgun (WGS) entry which is preliminary data.</text>
</comment>